<gene>
    <name evidence="2" type="ORF">I3842_07G153400</name>
</gene>
<dbReference type="AlphaFoldDB" id="A0A922EN00"/>
<comment type="caution">
    <text evidence="2">The sequence shown here is derived from an EMBL/GenBank/DDBJ whole genome shotgun (WGS) entry which is preliminary data.</text>
</comment>
<dbReference type="PANTHER" id="PTHR34792">
    <property type="entry name" value="OS02G0121500 PROTEIN"/>
    <property type="match status" value="1"/>
</dbReference>
<dbReference type="PANTHER" id="PTHR34792:SF1">
    <property type="entry name" value="OS02G0121500 PROTEIN"/>
    <property type="match status" value="1"/>
</dbReference>
<evidence type="ECO:0000256" key="1">
    <source>
        <dbReference type="SAM" id="MobiDB-lite"/>
    </source>
</evidence>
<evidence type="ECO:0000313" key="3">
    <source>
        <dbReference type="Proteomes" id="UP000811246"/>
    </source>
</evidence>
<reference evidence="2" key="1">
    <citation type="submission" date="2021-01" db="EMBL/GenBank/DDBJ databases">
        <authorList>
            <person name="Lovell J.T."/>
            <person name="Bentley N."/>
            <person name="Bhattarai G."/>
            <person name="Jenkins J.W."/>
            <person name="Sreedasyam A."/>
            <person name="Alarcon Y."/>
            <person name="Bock C."/>
            <person name="Boston L."/>
            <person name="Carlson J."/>
            <person name="Cervantes K."/>
            <person name="Clermont K."/>
            <person name="Krom N."/>
            <person name="Kubenka K."/>
            <person name="Mamidi S."/>
            <person name="Mattison C."/>
            <person name="Monteros M."/>
            <person name="Pisani C."/>
            <person name="Plott C."/>
            <person name="Rajasekar S."/>
            <person name="Rhein H.S."/>
            <person name="Rohla C."/>
            <person name="Song M."/>
            <person name="Hilaire R.S."/>
            <person name="Shu S."/>
            <person name="Wells L."/>
            <person name="Wang X."/>
            <person name="Webber J."/>
            <person name="Heerema R.J."/>
            <person name="Klein P."/>
            <person name="Conner P."/>
            <person name="Grauke L."/>
            <person name="Grimwood J."/>
            <person name="Schmutz J."/>
            <person name="Randall J.J."/>
        </authorList>
    </citation>
    <scope>NUCLEOTIDE SEQUENCE</scope>
    <source>
        <tissue evidence="2">Leaf</tissue>
    </source>
</reference>
<feature type="region of interest" description="Disordered" evidence="1">
    <location>
        <begin position="112"/>
        <end position="174"/>
    </location>
</feature>
<evidence type="ECO:0000313" key="2">
    <source>
        <dbReference type="EMBL" id="KAG6704868.1"/>
    </source>
</evidence>
<dbReference type="InterPro" id="IPR040305">
    <property type="entry name" value="At1g75730-like"/>
</dbReference>
<organism evidence="2 3">
    <name type="scientific">Carya illinoinensis</name>
    <name type="common">Pecan</name>
    <dbReference type="NCBI Taxonomy" id="32201"/>
    <lineage>
        <taxon>Eukaryota</taxon>
        <taxon>Viridiplantae</taxon>
        <taxon>Streptophyta</taxon>
        <taxon>Embryophyta</taxon>
        <taxon>Tracheophyta</taxon>
        <taxon>Spermatophyta</taxon>
        <taxon>Magnoliopsida</taxon>
        <taxon>eudicotyledons</taxon>
        <taxon>Gunneridae</taxon>
        <taxon>Pentapetalae</taxon>
        <taxon>rosids</taxon>
        <taxon>fabids</taxon>
        <taxon>Fagales</taxon>
        <taxon>Juglandaceae</taxon>
        <taxon>Carya</taxon>
    </lineage>
</organism>
<dbReference type="Proteomes" id="UP000811246">
    <property type="component" value="Chromosome 7"/>
</dbReference>
<protein>
    <submittedName>
        <fullName evidence="2">Uncharacterized protein</fullName>
    </submittedName>
</protein>
<accession>A0A922EN00</accession>
<name>A0A922EN00_CARIL</name>
<dbReference type="EMBL" id="CM031831">
    <property type="protein sequence ID" value="KAG6704868.1"/>
    <property type="molecule type" value="Genomic_DNA"/>
</dbReference>
<proteinExistence type="predicted"/>
<sequence>MDKARDVSCGVSRFSLATPKKLFSGSDGVCGNFVHSERSKKERLRRLSVIGRTSSSYEDCEMGCDLSDKEDELRLQAPSMSTCSSKRFKMPKKFFDDCNGVDHASVPRKLRSAMKKRNHESISPESISPPLPDSKKLKDTISGVEASPIKNGARKSKFNVKHGGSDWAPEQTLSGPITKDEEEVVETLYALAGMFPNNDANEKSKVESKSREQKSVPESRASSMPIQDSAVTKDNLSSMPLITANVVDPSVRFSRETGKIVFLDEPSIQEQPDLPAGAKIRMELDCSVPQLNLTTMPFLASSDNDSERSLHNSELSLDSGILKLPTQPETPLIERKQEMALGAVTAVTTASELEQQNRTNEPKKNGTLLACLEGSILWPGLSSVVSYGGGSRGPLQSSDARIPGWLDDAVIASRHRSSENGSSSGKISKVTVEKNSWKRCAAHVHISRLIQISKMPESQERLLLQLNQLRPEEGSNLGFLMATNRFDGVRNSSNGIISYAAPCNSTTERISNEAKTEILQPQQLNQDQPQAALASGVYTQQKQSFDFLSLLAGDGEIEAKNRADRAGNGLDPLSQLQVPYLQCPAQQQTLMPFTMPQTRYTSSAYPDQLSVAPPAAHQLQVAPYLGNPFRGTNPSPMAWTKQQQQQHQRLWAAQLAAHYRPGGTSTSLTQVSSWQQGIQDLPMLIPFAQTITPPSPSSLEVLGPKYTTVSQQQQHLMAIATSLPPARVKKQDHLIPSVYEETGGGCHATGALPLQLLCNERR</sequence>
<feature type="compositionally biased region" description="Polar residues" evidence="1">
    <location>
        <begin position="220"/>
        <end position="230"/>
    </location>
</feature>
<feature type="compositionally biased region" description="Basic and acidic residues" evidence="1">
    <location>
        <begin position="200"/>
        <end position="217"/>
    </location>
</feature>
<feature type="region of interest" description="Disordered" evidence="1">
    <location>
        <begin position="196"/>
        <end position="230"/>
    </location>
</feature>